<evidence type="ECO:0000256" key="1">
    <source>
        <dbReference type="ARBA" id="ARBA00022741"/>
    </source>
</evidence>
<dbReference type="Gene3D" id="3.40.50.300">
    <property type="entry name" value="P-loop containing nucleotide triphosphate hydrolases"/>
    <property type="match status" value="2"/>
</dbReference>
<evidence type="ECO:0000259" key="3">
    <source>
        <dbReference type="Pfam" id="PF13538"/>
    </source>
</evidence>
<reference evidence="5 6" key="1">
    <citation type="submission" date="2021-02" db="EMBL/GenBank/DDBJ databases">
        <title>PHA producing bacteria isolated from coastal sediment in Guangdong, Shenzhen.</title>
        <authorList>
            <person name="Zheng W."/>
            <person name="Yu S."/>
            <person name="Huang Y."/>
        </authorList>
    </citation>
    <scope>NUCLEOTIDE SEQUENCE [LARGE SCALE GENOMIC DNA]</scope>
    <source>
        <strain evidence="5 6">TN21-5</strain>
    </source>
</reference>
<dbReference type="Gene3D" id="2.30.30.940">
    <property type="match status" value="1"/>
</dbReference>
<accession>A0ABS3BD14</accession>
<dbReference type="InterPro" id="IPR029493">
    <property type="entry name" value="RecD2-like_HHH"/>
</dbReference>
<dbReference type="SUPFAM" id="SSF52540">
    <property type="entry name" value="P-loop containing nucleoside triphosphate hydrolases"/>
    <property type="match status" value="2"/>
</dbReference>
<dbReference type="InterPro" id="IPR027417">
    <property type="entry name" value="P-loop_NTPase"/>
</dbReference>
<dbReference type="InterPro" id="IPR050534">
    <property type="entry name" value="Coronavir_polyprotein_1ab"/>
</dbReference>
<dbReference type="PANTHER" id="PTHR43788:SF6">
    <property type="entry name" value="DNA HELICASE B"/>
    <property type="match status" value="1"/>
</dbReference>
<sequence length="731" mass="80828">MTRPVTRKALTRITKVRFANNERTIFGGVLLKDAINLKSAKVIVQVDVPTQSLPVKAAVGQVWELDGPCTEEIIENNGYKIRQAVWRNPTVCELKMPATNESLIQFLADDPDFRGIGSVKARKLVQALGNDLVRLATSGDREAFRKHLTNESIDALIDGFQKYKNLRHAQFLSNHGIPLSVQHRLFKAHGESAVEEIKRNPYSLLTFGLPFEKTEKIASQFGIATDDPRRFAAATEQALIKHCRLGHTFAAPSDLKRRIGRILSTSNDSVIARALEAGKKAKFITYDLKKDQYHNTALHVMERVVAKRLRKIGSAKVDLSDKEYDLITKSAMALPFPIAERQLEAVEMSLSHGLSCVIGGAGTGKTTVLRTTIECYRALNYNIYAMALSGRAATRLHESIGIETMTIAGFLRNVEVDDKPTLIVIDEASMLDLPTLYQIIIKTTASIRLLLVGDPHQLPPIGAGLPLQDIINSGACPVVELDIVQRQDETTGIPDYSLAVRNGELPLELTVGRIYFHEAASREDIIESCTELLAQSPRDSKVVAPTKALTKLINNSCQEAVNPNGSQLMPEIWGDLWSTEYRVGDPIMCLTNDYENDLQNGSLGRLLSADQEAEDHLGLIKMDDKTEVLTLTKALLDNIQLGYAMTLHKTQGSQVPKVIIALDNSPLVDRSWIYTAITRAEQEVHIIGSKSVMRSAVIRNSAHHSRMSYLADLLTESAHAHQKAEEAECVV</sequence>
<keyword evidence="6" id="KW-1185">Reference proteome</keyword>
<dbReference type="InterPro" id="IPR027785">
    <property type="entry name" value="UvrD-like_helicase_C"/>
</dbReference>
<dbReference type="Pfam" id="PF14490">
    <property type="entry name" value="HHH_RecD2"/>
    <property type="match status" value="1"/>
</dbReference>
<organism evidence="5 6">
    <name type="scientific">Marinobacter daepoensis</name>
    <dbReference type="NCBI Taxonomy" id="262077"/>
    <lineage>
        <taxon>Bacteria</taxon>
        <taxon>Pseudomonadati</taxon>
        <taxon>Pseudomonadota</taxon>
        <taxon>Gammaproteobacteria</taxon>
        <taxon>Pseudomonadales</taxon>
        <taxon>Marinobacteraceae</taxon>
        <taxon>Marinobacter</taxon>
    </lineage>
</organism>
<dbReference type="Gene3D" id="1.10.10.2220">
    <property type="match status" value="1"/>
</dbReference>
<feature type="domain" description="ATP-dependent RecD2 DNA helicase-like helix-hairpin-helix" evidence="4">
    <location>
        <begin position="169"/>
        <end position="249"/>
    </location>
</feature>
<dbReference type="EMBL" id="JAFKDB010000008">
    <property type="protein sequence ID" value="MBN7769726.1"/>
    <property type="molecule type" value="Genomic_DNA"/>
</dbReference>
<keyword evidence="2" id="KW-0067">ATP-binding</keyword>
<evidence type="ECO:0000256" key="2">
    <source>
        <dbReference type="ARBA" id="ARBA00022840"/>
    </source>
</evidence>
<dbReference type="CDD" id="cd18809">
    <property type="entry name" value="SF1_C_RecD"/>
    <property type="match status" value="1"/>
</dbReference>
<keyword evidence="1" id="KW-0547">Nucleotide-binding</keyword>
<gene>
    <name evidence="5" type="ORF">JYP53_07420</name>
</gene>
<feature type="domain" description="UvrD-like helicase C-terminal" evidence="3">
    <location>
        <begin position="642"/>
        <end position="687"/>
    </location>
</feature>
<proteinExistence type="predicted"/>
<evidence type="ECO:0000313" key="6">
    <source>
        <dbReference type="Proteomes" id="UP000664344"/>
    </source>
</evidence>
<dbReference type="RefSeq" id="WP_206557132.1">
    <property type="nucleotide sequence ID" value="NZ_JAFKDB010000008.1"/>
</dbReference>
<dbReference type="Proteomes" id="UP000664344">
    <property type="component" value="Unassembled WGS sequence"/>
</dbReference>
<evidence type="ECO:0000313" key="5">
    <source>
        <dbReference type="EMBL" id="MBN7769726.1"/>
    </source>
</evidence>
<evidence type="ECO:0000259" key="4">
    <source>
        <dbReference type="Pfam" id="PF14490"/>
    </source>
</evidence>
<name>A0ABS3BD14_9GAMM</name>
<dbReference type="Pfam" id="PF13538">
    <property type="entry name" value="UvrD_C_2"/>
    <property type="match status" value="1"/>
</dbReference>
<dbReference type="Pfam" id="PF13604">
    <property type="entry name" value="AAA_30"/>
    <property type="match status" value="1"/>
</dbReference>
<dbReference type="CDD" id="cd17933">
    <property type="entry name" value="DEXSc_RecD-like"/>
    <property type="match status" value="1"/>
</dbReference>
<dbReference type="PANTHER" id="PTHR43788">
    <property type="entry name" value="DNA2/NAM7 HELICASE FAMILY MEMBER"/>
    <property type="match status" value="1"/>
</dbReference>
<protein>
    <submittedName>
        <fullName evidence="5">AAA family ATPase</fullName>
    </submittedName>
</protein>
<comment type="caution">
    <text evidence="5">The sequence shown here is derived from an EMBL/GenBank/DDBJ whole genome shotgun (WGS) entry which is preliminary data.</text>
</comment>